<evidence type="ECO:0000256" key="1">
    <source>
        <dbReference type="ARBA" id="ARBA00006484"/>
    </source>
</evidence>
<organism evidence="4 5">
    <name type="scientific">Chromobacterium haemolyticum</name>
    <dbReference type="NCBI Taxonomy" id="394935"/>
    <lineage>
        <taxon>Bacteria</taxon>
        <taxon>Pseudomonadati</taxon>
        <taxon>Pseudomonadota</taxon>
        <taxon>Betaproteobacteria</taxon>
        <taxon>Neisseriales</taxon>
        <taxon>Chromobacteriaceae</taxon>
        <taxon>Chromobacterium</taxon>
    </lineage>
</organism>
<dbReference type="Proteomes" id="UP000192721">
    <property type="component" value="Unassembled WGS sequence"/>
</dbReference>
<dbReference type="EMBL" id="JAFLRD010000023">
    <property type="protein sequence ID" value="MBO0417967.1"/>
    <property type="molecule type" value="Genomic_DNA"/>
</dbReference>
<comment type="caution">
    <text evidence="4">The sequence shown here is derived from an EMBL/GenBank/DDBJ whole genome shotgun (WGS) entry which is preliminary data.</text>
</comment>
<dbReference type="RefSeq" id="WP_019103835.1">
    <property type="nucleotide sequence ID" value="NZ_AP019312.1"/>
</dbReference>
<accession>A0A1W0CEI2</accession>
<evidence type="ECO:0000313" key="3">
    <source>
        <dbReference type="EMBL" id="MBO0417967.1"/>
    </source>
</evidence>
<dbReference type="PANTHER" id="PTHR43477:SF1">
    <property type="entry name" value="DIHYDROANTICAPSIN 7-DEHYDROGENASE"/>
    <property type="match status" value="1"/>
</dbReference>
<keyword evidence="6" id="KW-1185">Reference proteome</keyword>
<dbReference type="AlphaFoldDB" id="A0A1W0CEI2"/>
<proteinExistence type="inferred from homology"/>
<dbReference type="PANTHER" id="PTHR43477">
    <property type="entry name" value="DIHYDROANTICAPSIN 7-DEHYDROGENASE"/>
    <property type="match status" value="1"/>
</dbReference>
<dbReference type="NCBIfam" id="NF005754">
    <property type="entry name" value="PRK07578.1"/>
    <property type="match status" value="1"/>
</dbReference>
<dbReference type="PRINTS" id="PR00081">
    <property type="entry name" value="GDHRDH"/>
</dbReference>
<keyword evidence="2" id="KW-0560">Oxidoreductase</keyword>
<sequence length="199" mass="21148">MKKILIVGAHGTLGQAVSQALSHHQVIKAGSRRGDVLVDLTNGDSIRALFERIGGVDAIISAAGKLHFGPLAEMNAEQFRIGLNDKLMGQVELALIGQHYLNAGGSITLTSGIVSEQPIRFGSNASAVNSALEGFVRGAAAELDGGRRINVVSPNVLQESWEQYRDFFPGFEAVPAARAALAYVRSVEGVQTGQTLRVW</sequence>
<protein>
    <submittedName>
        <fullName evidence="4">SDR family oxidoreductase</fullName>
    </submittedName>
    <submittedName>
        <fullName evidence="3">Short chain dehydrogenase</fullName>
    </submittedName>
</protein>
<dbReference type="CDD" id="cd11731">
    <property type="entry name" value="Lin1944_like_SDR_c"/>
    <property type="match status" value="1"/>
</dbReference>
<dbReference type="Gene3D" id="3.40.50.720">
    <property type="entry name" value="NAD(P)-binding Rossmann-like Domain"/>
    <property type="match status" value="1"/>
</dbReference>
<dbReference type="EMBL" id="MUKV01000051">
    <property type="protein sequence ID" value="OQS32087.1"/>
    <property type="molecule type" value="Genomic_DNA"/>
</dbReference>
<dbReference type="Proteomes" id="UP000664349">
    <property type="component" value="Unassembled WGS sequence"/>
</dbReference>
<dbReference type="SUPFAM" id="SSF51735">
    <property type="entry name" value="NAD(P)-binding Rossmann-fold domains"/>
    <property type="match status" value="1"/>
</dbReference>
<evidence type="ECO:0000256" key="2">
    <source>
        <dbReference type="ARBA" id="ARBA00023002"/>
    </source>
</evidence>
<reference evidence="4 5" key="1">
    <citation type="submission" date="2017-02" db="EMBL/GenBank/DDBJ databases">
        <title>Chromobacterium haemolyticum H5244.</title>
        <authorList>
            <person name="Gulvik C.A."/>
        </authorList>
    </citation>
    <scope>NUCLEOTIDE SEQUENCE [LARGE SCALE GENOMIC DNA]</scope>
    <source>
        <strain evidence="4 5">H5244</strain>
    </source>
</reference>
<dbReference type="GeneID" id="58561304"/>
<dbReference type="InterPro" id="IPR051122">
    <property type="entry name" value="SDR_DHRS6-like"/>
</dbReference>
<dbReference type="Pfam" id="PF13561">
    <property type="entry name" value="adh_short_C2"/>
    <property type="match status" value="1"/>
</dbReference>
<comment type="similarity">
    <text evidence="1">Belongs to the short-chain dehydrogenases/reductases (SDR) family.</text>
</comment>
<evidence type="ECO:0000313" key="4">
    <source>
        <dbReference type="EMBL" id="OQS32087.1"/>
    </source>
</evidence>
<gene>
    <name evidence="4" type="ORF">B0T45_22260</name>
    <name evidence="3" type="ORF">J1C50_20890</name>
</gene>
<name>A0A1W0CEI2_9NEIS</name>
<evidence type="ECO:0000313" key="5">
    <source>
        <dbReference type="Proteomes" id="UP000192721"/>
    </source>
</evidence>
<dbReference type="OrthoDB" id="9787486at2"/>
<dbReference type="GO" id="GO:0016491">
    <property type="term" value="F:oxidoreductase activity"/>
    <property type="evidence" value="ECO:0007669"/>
    <property type="project" value="UniProtKB-KW"/>
</dbReference>
<reference evidence="3 6" key="2">
    <citation type="submission" date="2021-03" db="EMBL/GenBank/DDBJ databases">
        <title>First Case of infection caused by Chromobacterium haemolyticum derived from water in China.</title>
        <authorList>
            <person name="Chen J."/>
            <person name="Liu C."/>
        </authorList>
    </citation>
    <scope>NUCLEOTIDE SEQUENCE [LARGE SCALE GENOMIC DNA]</scope>
    <source>
        <strain evidence="3 6">WJ-5</strain>
    </source>
</reference>
<evidence type="ECO:0000313" key="6">
    <source>
        <dbReference type="Proteomes" id="UP000664349"/>
    </source>
</evidence>
<dbReference type="InterPro" id="IPR002347">
    <property type="entry name" value="SDR_fam"/>
</dbReference>
<dbReference type="InterPro" id="IPR036291">
    <property type="entry name" value="NAD(P)-bd_dom_sf"/>
</dbReference>